<evidence type="ECO:0000256" key="1">
    <source>
        <dbReference type="SAM" id="MobiDB-lite"/>
    </source>
</evidence>
<feature type="compositionally biased region" description="Basic residues" evidence="1">
    <location>
        <begin position="53"/>
        <end position="63"/>
    </location>
</feature>
<evidence type="ECO:0000313" key="2">
    <source>
        <dbReference type="EMBL" id="MEQ1403835.1"/>
    </source>
</evidence>
<dbReference type="RefSeq" id="WP_348862137.1">
    <property type="nucleotide sequence ID" value="NZ_JBEAAL010000001.1"/>
</dbReference>
<proteinExistence type="predicted"/>
<accession>A0ABV0LYJ7</accession>
<dbReference type="EMBL" id="JBEAAL010000001">
    <property type="protein sequence ID" value="MEQ1403835.1"/>
    <property type="molecule type" value="Genomic_DNA"/>
</dbReference>
<organism evidence="2 3">
    <name type="scientific">Neorhizobium phenanthreniclasticum</name>
    <dbReference type="NCBI Taxonomy" id="3157917"/>
    <lineage>
        <taxon>Bacteria</taxon>
        <taxon>Pseudomonadati</taxon>
        <taxon>Pseudomonadota</taxon>
        <taxon>Alphaproteobacteria</taxon>
        <taxon>Hyphomicrobiales</taxon>
        <taxon>Rhizobiaceae</taxon>
        <taxon>Rhizobium/Agrobacterium group</taxon>
        <taxon>Neorhizobium</taxon>
    </lineage>
</organism>
<keyword evidence="3" id="KW-1185">Reference proteome</keyword>
<dbReference type="Proteomes" id="UP001496627">
    <property type="component" value="Unassembled WGS sequence"/>
</dbReference>
<feature type="region of interest" description="Disordered" evidence="1">
    <location>
        <begin position="43"/>
        <end position="63"/>
    </location>
</feature>
<reference evidence="2 3" key="1">
    <citation type="submission" date="2024-05" db="EMBL/GenBank/DDBJ databases">
        <title>Neorhizobium sp. Rsf11, a plant growth promoting and heavy metal resistant PAH-degrader.</title>
        <authorList>
            <person name="Golubev S.N."/>
            <person name="Muratova A.Y."/>
            <person name="Markelova M.I."/>
        </authorList>
    </citation>
    <scope>NUCLEOTIDE SEQUENCE [LARGE SCALE GENOMIC DNA]</scope>
    <source>
        <strain evidence="2 3">Rsf11</strain>
    </source>
</reference>
<comment type="caution">
    <text evidence="2">The sequence shown here is derived from an EMBL/GenBank/DDBJ whole genome shotgun (WGS) entry which is preliminary data.</text>
</comment>
<protein>
    <submittedName>
        <fullName evidence="2">Uncharacterized protein</fullName>
    </submittedName>
</protein>
<gene>
    <name evidence="2" type="ORF">ABK249_02720</name>
</gene>
<evidence type="ECO:0000313" key="3">
    <source>
        <dbReference type="Proteomes" id="UP001496627"/>
    </source>
</evidence>
<sequence>MAWMIVYREGNFRRPNSKYSFNFKPGPVAQSWPQDVVDYAVSQGKAERVDPPRRRKAIASRAG</sequence>
<name>A0ABV0LYJ7_9HYPH</name>